<dbReference type="PROSITE" id="PS50820">
    <property type="entry name" value="LCCL"/>
    <property type="match status" value="1"/>
</dbReference>
<dbReference type="InterPro" id="IPR036609">
    <property type="entry name" value="LCCL_sf"/>
</dbReference>
<keyword evidence="2" id="KW-0393">Immunoglobulin domain</keyword>
<dbReference type="InterPro" id="IPR013098">
    <property type="entry name" value="Ig_I-set"/>
</dbReference>
<dbReference type="SUPFAM" id="SSF69848">
    <property type="entry name" value="LCCL domain"/>
    <property type="match status" value="1"/>
</dbReference>
<gene>
    <name evidence="6" type="ORF">ACJMK2_025500</name>
</gene>
<dbReference type="PANTHER" id="PTHR10075:SF14">
    <property type="entry name" value="CELL ADHESION MOLECULE DSCAM2-RELATED"/>
    <property type="match status" value="1"/>
</dbReference>
<dbReference type="Pfam" id="PF03815">
    <property type="entry name" value="LCCL"/>
    <property type="match status" value="1"/>
</dbReference>
<sequence>EQGIIGAPGNTGSPGIQGVAGPKGDTGLTGPKGEAGLKGELGIVGPQGPRGLTGVKGNNGVPGIPGSPGLQGVTGPKGDTGLTGLKGEAGLKGDPGMVGPQGPRGLTGEKGDVGISGPHGLQGEPGSIGPQGPQGPSGPMGEKGAKGDTYRAVSLATQDCCAHLAKPNFTNASEQLKVTEGSSVMMVCDATGSPKPSITWDPNPAGFDMTRYHIGNDFIVINGTKLTDNGLFTCIANSALGTDNKTFTLQVIKHITLLNQPQNHTVLLGNPVSLECNVEGPLHPQITWYHVLAGGLKLPVTTGITQIDHGSRLTITSFAPVDDGEYICEASNGVETVDFSAYLHFYGPPHIISPTSVMAMNGDKVVLVCRADAHPPATTSWTYRPGITNAYKDADGNLVILNVQNSDAGEYYCTATNQFGSDKATITLSVKSPPEVTVVPEKIQLTPSTANLVIECKVVGDDPLNVKWTKDGAEITSDGHHFILPGNVLLVNNPKVAVDVGDYMCTASNPLGAAVATSTVYDYNGTLHCSSIFTDCNSTVCGGLCPTGCDQDLTPVYGDTQYSTDSAICKAAIHNGSIQSQGGIVIWKKTSVTGTFTGSLKNGIASQ</sequence>
<comment type="caution">
    <text evidence="6">The sequence shown here is derived from an EMBL/GenBank/DDBJ whole genome shotgun (WGS) entry which is preliminary data.</text>
</comment>
<dbReference type="SMART" id="SM00409">
    <property type="entry name" value="IG"/>
    <property type="match status" value="4"/>
</dbReference>
<dbReference type="InterPro" id="IPR008160">
    <property type="entry name" value="Collagen"/>
</dbReference>
<dbReference type="Gene3D" id="2.60.40.10">
    <property type="entry name" value="Immunoglobulins"/>
    <property type="match status" value="4"/>
</dbReference>
<evidence type="ECO:0000256" key="2">
    <source>
        <dbReference type="ARBA" id="ARBA00023319"/>
    </source>
</evidence>
<dbReference type="CDD" id="cd00096">
    <property type="entry name" value="Ig"/>
    <property type="match status" value="1"/>
</dbReference>
<evidence type="ECO:0000313" key="6">
    <source>
        <dbReference type="EMBL" id="KAL3885443.1"/>
    </source>
</evidence>
<evidence type="ECO:0000256" key="3">
    <source>
        <dbReference type="SAM" id="MobiDB-lite"/>
    </source>
</evidence>
<feature type="non-terminal residue" evidence="6">
    <location>
        <position position="1"/>
    </location>
</feature>
<keyword evidence="1" id="KW-1015">Disulfide bond</keyword>
<dbReference type="SMART" id="SM00408">
    <property type="entry name" value="IGc2"/>
    <property type="match status" value="4"/>
</dbReference>
<feature type="region of interest" description="Disordered" evidence="3">
    <location>
        <begin position="1"/>
        <end position="148"/>
    </location>
</feature>
<feature type="domain" description="Ig-like" evidence="5">
    <location>
        <begin position="348"/>
        <end position="429"/>
    </location>
</feature>
<dbReference type="Proteomes" id="UP001634394">
    <property type="component" value="Unassembled WGS sequence"/>
</dbReference>
<dbReference type="InterPro" id="IPR003598">
    <property type="entry name" value="Ig_sub2"/>
</dbReference>
<feature type="non-terminal residue" evidence="6">
    <location>
        <position position="607"/>
    </location>
</feature>
<evidence type="ECO:0000259" key="5">
    <source>
        <dbReference type="PROSITE" id="PS50835"/>
    </source>
</evidence>
<dbReference type="AlphaFoldDB" id="A0ABD3XKB5"/>
<dbReference type="InterPro" id="IPR036179">
    <property type="entry name" value="Ig-like_dom_sf"/>
</dbReference>
<protein>
    <submittedName>
        <fullName evidence="6">Uncharacterized protein</fullName>
    </submittedName>
</protein>
<dbReference type="FunFam" id="2.60.40.10:FF:000032">
    <property type="entry name" value="palladin isoform X1"/>
    <property type="match status" value="1"/>
</dbReference>
<dbReference type="SUPFAM" id="SSF48726">
    <property type="entry name" value="Immunoglobulin"/>
    <property type="match status" value="4"/>
</dbReference>
<evidence type="ECO:0000313" key="7">
    <source>
        <dbReference type="Proteomes" id="UP001634394"/>
    </source>
</evidence>
<dbReference type="PROSITE" id="PS50835">
    <property type="entry name" value="IG_LIKE"/>
    <property type="match status" value="4"/>
</dbReference>
<evidence type="ECO:0000259" key="4">
    <source>
        <dbReference type="PROSITE" id="PS50820"/>
    </source>
</evidence>
<feature type="domain" description="LCCL" evidence="4">
    <location>
        <begin position="516"/>
        <end position="607"/>
    </location>
</feature>
<dbReference type="Pfam" id="PF07679">
    <property type="entry name" value="I-set"/>
    <property type="match status" value="1"/>
</dbReference>
<evidence type="ECO:0000256" key="1">
    <source>
        <dbReference type="ARBA" id="ARBA00023157"/>
    </source>
</evidence>
<dbReference type="InterPro" id="IPR003599">
    <property type="entry name" value="Ig_sub"/>
</dbReference>
<dbReference type="InterPro" id="IPR013783">
    <property type="entry name" value="Ig-like_fold"/>
</dbReference>
<proteinExistence type="predicted"/>
<dbReference type="PANTHER" id="PTHR10075">
    <property type="entry name" value="BASIGIN RELATED"/>
    <property type="match status" value="1"/>
</dbReference>
<dbReference type="InterPro" id="IPR007110">
    <property type="entry name" value="Ig-like_dom"/>
</dbReference>
<dbReference type="Pfam" id="PF13927">
    <property type="entry name" value="Ig_3"/>
    <property type="match status" value="3"/>
</dbReference>
<dbReference type="Gene3D" id="2.170.130.20">
    <property type="entry name" value="LCCL-like domain"/>
    <property type="match status" value="1"/>
</dbReference>
<dbReference type="SMART" id="SM00603">
    <property type="entry name" value="LCCL"/>
    <property type="match status" value="1"/>
</dbReference>
<dbReference type="InterPro" id="IPR004043">
    <property type="entry name" value="LCCL"/>
</dbReference>
<feature type="domain" description="Ig-like" evidence="5">
    <location>
        <begin position="253"/>
        <end position="340"/>
    </location>
</feature>
<keyword evidence="7" id="KW-1185">Reference proteome</keyword>
<name>A0ABD3XKB5_SINWO</name>
<dbReference type="EMBL" id="JBJQND010000002">
    <property type="protein sequence ID" value="KAL3885443.1"/>
    <property type="molecule type" value="Genomic_DNA"/>
</dbReference>
<dbReference type="Pfam" id="PF01391">
    <property type="entry name" value="Collagen"/>
    <property type="match status" value="2"/>
</dbReference>
<feature type="domain" description="Ig-like" evidence="5">
    <location>
        <begin position="434"/>
        <end position="521"/>
    </location>
</feature>
<feature type="domain" description="Ig-like" evidence="5">
    <location>
        <begin position="167"/>
        <end position="248"/>
    </location>
</feature>
<organism evidence="6 7">
    <name type="scientific">Sinanodonta woodiana</name>
    <name type="common">Chinese pond mussel</name>
    <name type="synonym">Anodonta woodiana</name>
    <dbReference type="NCBI Taxonomy" id="1069815"/>
    <lineage>
        <taxon>Eukaryota</taxon>
        <taxon>Metazoa</taxon>
        <taxon>Spiralia</taxon>
        <taxon>Lophotrochozoa</taxon>
        <taxon>Mollusca</taxon>
        <taxon>Bivalvia</taxon>
        <taxon>Autobranchia</taxon>
        <taxon>Heteroconchia</taxon>
        <taxon>Palaeoheterodonta</taxon>
        <taxon>Unionida</taxon>
        <taxon>Unionoidea</taxon>
        <taxon>Unionidae</taxon>
        <taxon>Unioninae</taxon>
        <taxon>Sinanodonta</taxon>
    </lineage>
</organism>
<accession>A0ABD3XKB5</accession>
<reference evidence="6 7" key="1">
    <citation type="submission" date="2024-11" db="EMBL/GenBank/DDBJ databases">
        <title>Chromosome-level genome assembly of the freshwater bivalve Anodonta woodiana.</title>
        <authorList>
            <person name="Chen X."/>
        </authorList>
    </citation>
    <scope>NUCLEOTIDE SEQUENCE [LARGE SCALE GENOMIC DNA]</scope>
    <source>
        <strain evidence="6">MN2024</strain>
        <tissue evidence="6">Gills</tissue>
    </source>
</reference>